<feature type="compositionally biased region" description="Basic residues" evidence="6">
    <location>
        <begin position="101"/>
        <end position="111"/>
    </location>
</feature>
<keyword evidence="2" id="KW-0677">Repeat</keyword>
<dbReference type="SMART" id="SM00343">
    <property type="entry name" value="ZnF_C2HC"/>
    <property type="match status" value="4"/>
</dbReference>
<dbReference type="InterPro" id="IPR042246">
    <property type="entry name" value="ZCCHC9"/>
</dbReference>
<evidence type="ECO:0000256" key="3">
    <source>
        <dbReference type="ARBA" id="ARBA00022771"/>
    </source>
</evidence>
<dbReference type="SUPFAM" id="SSF57756">
    <property type="entry name" value="Retrovirus zinc finger-like domains"/>
    <property type="match status" value="2"/>
</dbReference>
<accession>A0A0P4WC15</accession>
<feature type="domain" description="CCHC-type" evidence="7">
    <location>
        <begin position="556"/>
        <end position="571"/>
    </location>
</feature>
<feature type="domain" description="CCHC-type" evidence="7">
    <location>
        <begin position="639"/>
        <end position="654"/>
    </location>
</feature>
<dbReference type="GO" id="GO:0005730">
    <property type="term" value="C:nucleolus"/>
    <property type="evidence" value="ECO:0007669"/>
    <property type="project" value="TreeGrafter"/>
</dbReference>
<feature type="domain" description="CCHC-type" evidence="7">
    <location>
        <begin position="612"/>
        <end position="627"/>
    </location>
</feature>
<dbReference type="GO" id="GO:0003676">
    <property type="term" value="F:nucleic acid binding"/>
    <property type="evidence" value="ECO:0007669"/>
    <property type="project" value="InterPro"/>
</dbReference>
<evidence type="ECO:0000256" key="5">
    <source>
        <dbReference type="PROSITE-ProRule" id="PRU00047"/>
    </source>
</evidence>
<feature type="compositionally biased region" description="Basic residues" evidence="6">
    <location>
        <begin position="227"/>
        <end position="237"/>
    </location>
</feature>
<keyword evidence="3 5" id="KW-0863">Zinc-finger</keyword>
<feature type="region of interest" description="Disordered" evidence="6">
    <location>
        <begin position="211"/>
        <end position="380"/>
    </location>
</feature>
<feature type="compositionally biased region" description="Acidic residues" evidence="6">
    <location>
        <begin position="280"/>
        <end position="292"/>
    </location>
</feature>
<dbReference type="Pfam" id="PF00098">
    <property type="entry name" value="zf-CCHC"/>
    <property type="match status" value="2"/>
</dbReference>
<feature type="compositionally biased region" description="Basic and acidic residues" evidence="6">
    <location>
        <begin position="81"/>
        <end position="91"/>
    </location>
</feature>
<feature type="compositionally biased region" description="Acidic residues" evidence="6">
    <location>
        <begin position="674"/>
        <end position="685"/>
    </location>
</feature>
<evidence type="ECO:0000256" key="6">
    <source>
        <dbReference type="SAM" id="MobiDB-lite"/>
    </source>
</evidence>
<evidence type="ECO:0000259" key="7">
    <source>
        <dbReference type="PROSITE" id="PS50158"/>
    </source>
</evidence>
<feature type="compositionally biased region" description="Basic and acidic residues" evidence="6">
    <location>
        <begin position="42"/>
        <end position="52"/>
    </location>
</feature>
<dbReference type="InterPro" id="IPR036875">
    <property type="entry name" value="Znf_CCHC_sf"/>
</dbReference>
<name>A0A0P4WC15_SCYOL</name>
<protein>
    <recommendedName>
        <fullName evidence="7">CCHC-type domain-containing protein</fullName>
    </recommendedName>
</protein>
<dbReference type="InterPro" id="IPR001878">
    <property type="entry name" value="Znf_CCHC"/>
</dbReference>
<dbReference type="GO" id="GO:0008270">
    <property type="term" value="F:zinc ion binding"/>
    <property type="evidence" value="ECO:0007669"/>
    <property type="project" value="UniProtKB-KW"/>
</dbReference>
<proteinExistence type="predicted"/>
<dbReference type="PROSITE" id="PS50158">
    <property type="entry name" value="ZF_CCHC"/>
    <property type="match status" value="3"/>
</dbReference>
<organism evidence="8">
    <name type="scientific">Scylla olivacea</name>
    <name type="common">Orange mud crab</name>
    <name type="synonym">Cancer olivacea</name>
    <dbReference type="NCBI Taxonomy" id="85551"/>
    <lineage>
        <taxon>Eukaryota</taxon>
        <taxon>Metazoa</taxon>
        <taxon>Ecdysozoa</taxon>
        <taxon>Arthropoda</taxon>
        <taxon>Crustacea</taxon>
        <taxon>Multicrustacea</taxon>
        <taxon>Malacostraca</taxon>
        <taxon>Eumalacostraca</taxon>
        <taxon>Eucarida</taxon>
        <taxon>Decapoda</taxon>
        <taxon>Pleocyemata</taxon>
        <taxon>Brachyura</taxon>
        <taxon>Eubrachyura</taxon>
        <taxon>Portunoidea</taxon>
        <taxon>Portunidae</taxon>
        <taxon>Portuninae</taxon>
        <taxon>Scylla</taxon>
    </lineage>
</organism>
<feature type="region of interest" description="Disordered" evidence="6">
    <location>
        <begin position="673"/>
        <end position="703"/>
    </location>
</feature>
<dbReference type="Gene3D" id="4.10.60.10">
    <property type="entry name" value="Zinc finger, CCHC-type"/>
    <property type="match status" value="3"/>
</dbReference>
<keyword evidence="1" id="KW-0479">Metal-binding</keyword>
<evidence type="ECO:0000313" key="8">
    <source>
        <dbReference type="EMBL" id="JAI66114.1"/>
    </source>
</evidence>
<dbReference type="PANTHER" id="PTHR46242:SF1">
    <property type="entry name" value="ZINC FINGER CCHC DOMAIN-CONTAINING PROTEIN 9"/>
    <property type="match status" value="1"/>
</dbReference>
<feature type="compositionally biased region" description="Basic and acidic residues" evidence="6">
    <location>
        <begin position="250"/>
        <end position="267"/>
    </location>
</feature>
<feature type="compositionally biased region" description="Polar residues" evidence="6">
    <location>
        <begin position="69"/>
        <end position="78"/>
    </location>
</feature>
<keyword evidence="4" id="KW-0862">Zinc</keyword>
<evidence type="ECO:0000256" key="1">
    <source>
        <dbReference type="ARBA" id="ARBA00022723"/>
    </source>
</evidence>
<dbReference type="FunFam" id="4.10.60.10:FF:000091">
    <property type="entry name" value="Zinc finger CCHC-type-containing 9"/>
    <property type="match status" value="1"/>
</dbReference>
<dbReference type="PANTHER" id="PTHR46242">
    <property type="entry name" value="ZINC FINGER CCHC DOMAIN-CONTAINING PROTEIN 9 ZCCHC9"/>
    <property type="match status" value="1"/>
</dbReference>
<sequence length="703" mass="80237">MVRFARAEGSKGSNKKQYEDATPWTEIVSQLETSKNKRKKNHNEEESEKKEGIIGQTAKKKKTIDTGKQETGPQNAFQTIKDPKTDEKEGHPVPSIQNAFKKSKKEKKKSPKTSEPGYTINSEGKRVKVFRNGTERTWFDLPYEESDTMTRYDGMWVKKAMVGELDRLKAALEEEGLDKKGIMKRMMKAKRKAHRELRIELIYQQKNLVSEAGGEKNKTDSGSKSNAKVKKNKKKNQKPVMIGNGSLSSPDKENSMQIKENKCKQLDEQSIEVINLEVEQMSDDNDGAEEDDTKLMMISQTSEKTKHLEALTPQPDGKKKKNKKDKLETDVATQINQESENEDDKEEPVTPQPDSKKKKNKLETEIPQSPINIQHKTEADKKIETYDYNTNKMDHESSSQIDFEENELMTYFEGYWVLRKEVEELEAAKEAELEAIYAARTDGSRGELTEKEKIVLQRAVKKRKRFFHKKLIQKLSEMGKRMNNNKKGNKDTKKDDSEKVVKFDGFFVKKEAADRLHKLRSKLFKEGLSRQEVDKLMQKERRKEERVLKNERKLLCLNCRQPGHMVSACPNLAQADGEGQASICYTCGSTEHSSSSCNLKKGSEKSFSFATCYICKESGHIARQCPDNPRGLYPRGGACRGCGSVEHLAKDCPDLQKENAENTITMKRMKGEELEALDEDDEAADQDTSPSPSKWTKPKVVKY</sequence>
<dbReference type="AlphaFoldDB" id="A0A0P4WC15"/>
<dbReference type="EMBL" id="GDRN01054159">
    <property type="protein sequence ID" value="JAI66114.1"/>
    <property type="molecule type" value="Transcribed_RNA"/>
</dbReference>
<evidence type="ECO:0000256" key="2">
    <source>
        <dbReference type="ARBA" id="ARBA00022737"/>
    </source>
</evidence>
<feature type="region of interest" description="Disordered" evidence="6">
    <location>
        <begin position="1"/>
        <end position="122"/>
    </location>
</feature>
<reference evidence="8" key="1">
    <citation type="submission" date="2015-09" db="EMBL/GenBank/DDBJ databases">
        <title>Scylla olivacea transcriptome.</title>
        <authorList>
            <person name="Ikhwanuddin M."/>
        </authorList>
    </citation>
    <scope>NUCLEOTIDE SEQUENCE</scope>
</reference>
<evidence type="ECO:0000256" key="4">
    <source>
        <dbReference type="ARBA" id="ARBA00022833"/>
    </source>
</evidence>